<evidence type="ECO:0000313" key="3">
    <source>
        <dbReference type="Proteomes" id="UP000076623"/>
    </source>
</evidence>
<keyword evidence="1" id="KW-0812">Transmembrane</keyword>
<evidence type="ECO:0000256" key="1">
    <source>
        <dbReference type="SAM" id="Phobius"/>
    </source>
</evidence>
<keyword evidence="3" id="KW-1185">Reference proteome</keyword>
<gene>
    <name evidence="2" type="ORF">ABE65_010315</name>
</gene>
<dbReference type="PANTHER" id="PTHR37813">
    <property type="entry name" value="FELS-2 PROPHAGE PROTEIN"/>
    <property type="match status" value="1"/>
</dbReference>
<evidence type="ECO:0008006" key="4">
    <source>
        <dbReference type="Google" id="ProtNLM"/>
    </source>
</evidence>
<sequence>MATIAEMMVKIGADTSGLEKSTKQVQTDFKKMGSNVSSVAKDMGQSVTGLSGKWKLMSDEMKSAYTQASASLQPFKQDMVEVEYGFFKLGKSMNDYKGTNQEFMSEVEELGKRHKKVTENMLKNNDFMKQSFIQGVGQMLARSGQSEKIAANFERMGNPLYTVNNGLLKIGSSLEGVARKGNATVLALKQLGPSANMKELLDMTRMINTGLLRTASLALLAGIAFVGINVGLAKMAENNGFTELSTSLSTLGSTLNTALLPFIESWDKVMGAIVLGINKVAELWATFSQLNPELSAAVSWFAYLFVGLLILLAPLAVGIGLTGGLTAAFSALWLVISPFLIGFLSVAATAAVVAAAIVAVGGALYMLWTKTTWFKDEVISVWEGIKSATLTAWNYVYNNAIKPAIDAIYKFIQSKMAQVKAFWDQNGQQILQAGKNVWSVISKVVEVAVKAIGAILQVVFPVAKALVISTWNAIKMTISGAIDIILGVIKFFSALFTGDWKGVWEASKQILSGAVQFILGFVQITFIGGITRGISAFGSTLRTLFSGIWNTAKSIFTTGINGVKNVVTSGFDNVVSFITGLGTTFFNAGKGLIDMMASGIKAAAGKVLKEMEEIASKARDFLPFSPAKTGPLSDLDKLDFAGPIGDSISKGMPIIKGLLTDVLQLPNIQGGASDSSSSSSGRSGIVQNITINSPKALSPSETARKQLQASKRLAMDWGF</sequence>
<dbReference type="AlphaFoldDB" id="A0A160ILS7"/>
<proteinExistence type="predicted"/>
<accession>A0A160ILS7</accession>
<evidence type="ECO:0000313" key="2">
    <source>
        <dbReference type="EMBL" id="ANC77173.1"/>
    </source>
</evidence>
<dbReference type="PANTHER" id="PTHR37813:SF1">
    <property type="entry name" value="FELS-2 PROPHAGE PROTEIN"/>
    <property type="match status" value="1"/>
</dbReference>
<dbReference type="Proteomes" id="UP000076623">
    <property type="component" value="Chromosome"/>
</dbReference>
<feature type="transmembrane region" description="Helical" evidence="1">
    <location>
        <begin position="340"/>
        <end position="368"/>
    </location>
</feature>
<protein>
    <recommendedName>
        <fullName evidence="4">Phage tail tape measure protein</fullName>
    </recommendedName>
</protein>
<feature type="transmembrane region" description="Helical" evidence="1">
    <location>
        <begin position="300"/>
        <end position="333"/>
    </location>
</feature>
<keyword evidence="1" id="KW-1133">Transmembrane helix</keyword>
<dbReference type="KEGG" id="fpn:ABE65_010315"/>
<feature type="transmembrane region" description="Helical" evidence="1">
    <location>
        <begin position="480"/>
        <end position="498"/>
    </location>
</feature>
<dbReference type="STRING" id="1221500.ABE65_010315"/>
<name>A0A160ILS7_9BACL</name>
<dbReference type="RefSeq" id="WP_066394424.1">
    <property type="nucleotide sequence ID" value="NZ_CP015378.1"/>
</dbReference>
<keyword evidence="1" id="KW-0472">Membrane</keyword>
<reference evidence="2 3" key="1">
    <citation type="submission" date="2016-04" db="EMBL/GenBank/DDBJ databases">
        <title>Complete genome sequence of Fictibacillus phosphorivorans G25-29, a strain toxic to nematodes.</title>
        <authorList>
            <person name="Zheng Z."/>
        </authorList>
    </citation>
    <scope>NUCLEOTIDE SEQUENCE [LARGE SCALE GENOMIC DNA]</scope>
    <source>
        <strain evidence="2 3">G25-29</strain>
    </source>
</reference>
<dbReference type="EMBL" id="CP015378">
    <property type="protein sequence ID" value="ANC77173.1"/>
    <property type="molecule type" value="Genomic_DNA"/>
</dbReference>
<organism evidence="2 3">
    <name type="scientific">Fictibacillus phosphorivorans</name>
    <dbReference type="NCBI Taxonomy" id="1221500"/>
    <lineage>
        <taxon>Bacteria</taxon>
        <taxon>Bacillati</taxon>
        <taxon>Bacillota</taxon>
        <taxon>Bacilli</taxon>
        <taxon>Bacillales</taxon>
        <taxon>Fictibacillaceae</taxon>
        <taxon>Fictibacillus</taxon>
    </lineage>
</organism>
<feature type="transmembrane region" description="Helical" evidence="1">
    <location>
        <begin position="510"/>
        <end position="530"/>
    </location>
</feature>
<feature type="transmembrane region" description="Helical" evidence="1">
    <location>
        <begin position="211"/>
        <end position="232"/>
    </location>
</feature>